<keyword evidence="6 8" id="KW-1133">Transmembrane helix</keyword>
<proteinExistence type="predicted"/>
<feature type="transmembrane region" description="Helical" evidence="8">
    <location>
        <begin position="285"/>
        <end position="305"/>
    </location>
</feature>
<organism evidence="10">
    <name type="scientific">Thermodesulfobacterium geofontis</name>
    <dbReference type="NCBI Taxonomy" id="1295609"/>
    <lineage>
        <taxon>Bacteria</taxon>
        <taxon>Pseudomonadati</taxon>
        <taxon>Thermodesulfobacteriota</taxon>
        <taxon>Thermodesulfobacteria</taxon>
        <taxon>Thermodesulfobacteriales</taxon>
        <taxon>Thermodesulfobacteriaceae</taxon>
        <taxon>Thermodesulfobacterium</taxon>
    </lineage>
</organism>
<keyword evidence="5 8" id="KW-0812">Transmembrane</keyword>
<feature type="transmembrane region" description="Helical" evidence="8">
    <location>
        <begin position="192"/>
        <end position="213"/>
    </location>
</feature>
<dbReference type="GO" id="GO:0009103">
    <property type="term" value="P:lipopolysaccharide biosynthetic process"/>
    <property type="evidence" value="ECO:0007669"/>
    <property type="project" value="UniProtKB-ARBA"/>
</dbReference>
<dbReference type="GO" id="GO:0016763">
    <property type="term" value="F:pentosyltransferase activity"/>
    <property type="evidence" value="ECO:0007669"/>
    <property type="project" value="TreeGrafter"/>
</dbReference>
<feature type="transmembrane region" description="Helical" evidence="8">
    <location>
        <begin position="311"/>
        <end position="330"/>
    </location>
</feature>
<evidence type="ECO:0000256" key="7">
    <source>
        <dbReference type="ARBA" id="ARBA00023136"/>
    </source>
</evidence>
<feature type="transmembrane region" description="Helical" evidence="8">
    <location>
        <begin position="157"/>
        <end position="185"/>
    </location>
</feature>
<keyword evidence="7 8" id="KW-0472">Membrane</keyword>
<keyword evidence="2" id="KW-1003">Cell membrane</keyword>
<dbReference type="InterPro" id="IPR038731">
    <property type="entry name" value="RgtA/B/C-like"/>
</dbReference>
<comment type="caution">
    <text evidence="10">The sequence shown here is derived from an EMBL/GenBank/DDBJ whole genome shotgun (WGS) entry which is preliminary data.</text>
</comment>
<feature type="transmembrane region" description="Helical" evidence="8">
    <location>
        <begin position="337"/>
        <end position="355"/>
    </location>
</feature>
<dbReference type="InterPro" id="IPR050297">
    <property type="entry name" value="LipidA_mod_glycosyltrf_83"/>
</dbReference>
<dbReference type="EMBL" id="DSZN01000077">
    <property type="protein sequence ID" value="HGQ85604.1"/>
    <property type="molecule type" value="Genomic_DNA"/>
</dbReference>
<evidence type="ECO:0000256" key="6">
    <source>
        <dbReference type="ARBA" id="ARBA00022989"/>
    </source>
</evidence>
<comment type="subcellular location">
    <subcellularLocation>
        <location evidence="1">Cell membrane</location>
        <topology evidence="1">Multi-pass membrane protein</topology>
    </subcellularLocation>
</comment>
<feature type="transmembrane region" description="Helical" evidence="8">
    <location>
        <begin position="112"/>
        <end position="129"/>
    </location>
</feature>
<evidence type="ECO:0000256" key="3">
    <source>
        <dbReference type="ARBA" id="ARBA00022676"/>
    </source>
</evidence>
<dbReference type="AlphaFoldDB" id="A0A7C4NSL3"/>
<accession>A0A7C4NSL3</accession>
<name>A0A7C4NSL3_9BACT</name>
<feature type="domain" description="Glycosyltransferase RgtA/B/C/D-like" evidence="9">
    <location>
        <begin position="64"/>
        <end position="204"/>
    </location>
</feature>
<evidence type="ECO:0000256" key="2">
    <source>
        <dbReference type="ARBA" id="ARBA00022475"/>
    </source>
</evidence>
<feature type="transmembrane region" description="Helical" evidence="8">
    <location>
        <begin position="9"/>
        <end position="28"/>
    </location>
</feature>
<dbReference type="GO" id="GO:0005886">
    <property type="term" value="C:plasma membrane"/>
    <property type="evidence" value="ECO:0007669"/>
    <property type="project" value="UniProtKB-SubCell"/>
</dbReference>
<dbReference type="Pfam" id="PF13231">
    <property type="entry name" value="PMT_2"/>
    <property type="match status" value="1"/>
</dbReference>
<reference evidence="10" key="1">
    <citation type="journal article" date="2020" name="mSystems">
        <title>Genome- and Community-Level Interaction Insights into Carbon Utilization and Element Cycling Functions of Hydrothermarchaeota in Hydrothermal Sediment.</title>
        <authorList>
            <person name="Zhou Z."/>
            <person name="Liu Y."/>
            <person name="Xu W."/>
            <person name="Pan J."/>
            <person name="Luo Z.H."/>
            <person name="Li M."/>
        </authorList>
    </citation>
    <scope>NUCLEOTIDE SEQUENCE [LARGE SCALE GENOMIC DNA]</scope>
    <source>
        <strain evidence="10">SpSt-6</strain>
    </source>
</reference>
<dbReference type="GO" id="GO:0010041">
    <property type="term" value="P:response to iron(III) ion"/>
    <property type="evidence" value="ECO:0007669"/>
    <property type="project" value="TreeGrafter"/>
</dbReference>
<dbReference type="PANTHER" id="PTHR33908:SF3">
    <property type="entry name" value="UNDECAPRENYL PHOSPHATE-ALPHA-4-AMINO-4-DEOXY-L-ARABINOSE ARABINOSYL TRANSFERASE"/>
    <property type="match status" value="1"/>
</dbReference>
<sequence>MNDFINKKYFFLLLALSFYFFILFNWSIDLTSSDEGKNGYVVLNMLKTKNFLVPYYNCEPRLEKPPLLYWCGVISSFILGINEFSLRLVSGLSAFGVLIFLGLIAKEFFDKNLAWKGMLIFLTFPHVWIEARSFTPEMLLNFFSVGSIYFFLRKNLILGWIFLGFAVLTKGPVGIILPFIVILFFKLTQRNFPLFSFLGIFLFFLVGGAWYIYMFYKFGYFYFYKFFLHENIFRYTGKKLFHPQPFFYYFLIILVTSFFYIPIYFKIFSKFKHLYTIINKNYKILLNNPLTPFVFWFLFILIFYSLSKNKLHHYILFAYPPLCVILANFVSEKYIRWVMLISGILLLVIAIFSYTHEKNRFTFQAKNFLKNYKGEIYFYKNEITTLPFYLERCIPKVDNPQALNQEFVITKKKYEILFRNCTKVISAYEFNEHFILLECKKN</sequence>
<evidence type="ECO:0000256" key="8">
    <source>
        <dbReference type="SAM" id="Phobius"/>
    </source>
</evidence>
<keyword evidence="3" id="KW-0328">Glycosyltransferase</keyword>
<protein>
    <submittedName>
        <fullName evidence="10">Glycosyltransferase family 39 protein</fullName>
    </submittedName>
</protein>
<dbReference type="PANTHER" id="PTHR33908">
    <property type="entry name" value="MANNOSYLTRANSFERASE YKCB-RELATED"/>
    <property type="match status" value="1"/>
</dbReference>
<feature type="transmembrane region" description="Helical" evidence="8">
    <location>
        <begin position="246"/>
        <end position="265"/>
    </location>
</feature>
<keyword evidence="4 10" id="KW-0808">Transferase</keyword>
<evidence type="ECO:0000256" key="5">
    <source>
        <dbReference type="ARBA" id="ARBA00022692"/>
    </source>
</evidence>
<evidence type="ECO:0000313" key="10">
    <source>
        <dbReference type="EMBL" id="HGQ85604.1"/>
    </source>
</evidence>
<gene>
    <name evidence="10" type="ORF">ENT66_04515</name>
</gene>
<evidence type="ECO:0000256" key="4">
    <source>
        <dbReference type="ARBA" id="ARBA00022679"/>
    </source>
</evidence>
<evidence type="ECO:0000256" key="1">
    <source>
        <dbReference type="ARBA" id="ARBA00004651"/>
    </source>
</evidence>
<evidence type="ECO:0000259" key="9">
    <source>
        <dbReference type="Pfam" id="PF13231"/>
    </source>
</evidence>
<feature type="transmembrane region" description="Helical" evidence="8">
    <location>
        <begin position="84"/>
        <end position="105"/>
    </location>
</feature>